<keyword evidence="5" id="KW-1185">Reference proteome</keyword>
<dbReference type="Proteomes" id="UP000037460">
    <property type="component" value="Unassembled WGS sequence"/>
</dbReference>
<name>A0A0M0K116_9EUKA</name>
<dbReference type="AlphaFoldDB" id="A0A0M0K116"/>
<feature type="domain" description="EF-hand" evidence="3">
    <location>
        <begin position="173"/>
        <end position="208"/>
    </location>
</feature>
<feature type="non-terminal residue" evidence="4">
    <location>
        <position position="628"/>
    </location>
</feature>
<protein>
    <recommendedName>
        <fullName evidence="3">EF-hand domain-containing protein</fullName>
    </recommendedName>
</protein>
<feature type="region of interest" description="Disordered" evidence="2">
    <location>
        <begin position="1"/>
        <end position="38"/>
    </location>
</feature>
<dbReference type="PANTHER" id="PTHR34407:SF1">
    <property type="entry name" value="SGNH HYDROLASE-TYPE ESTERASE DOMAIN-CONTAINING PROTEIN"/>
    <property type="match status" value="1"/>
</dbReference>
<organism evidence="4 5">
    <name type="scientific">Chrysochromulina tobinii</name>
    <dbReference type="NCBI Taxonomy" id="1460289"/>
    <lineage>
        <taxon>Eukaryota</taxon>
        <taxon>Haptista</taxon>
        <taxon>Haptophyta</taxon>
        <taxon>Prymnesiophyceae</taxon>
        <taxon>Prymnesiales</taxon>
        <taxon>Chrysochromulinaceae</taxon>
        <taxon>Chrysochromulina</taxon>
    </lineage>
</organism>
<sequence length="628" mass="70964">MYSGRPVSASPRSPRMVPQPPTTARPQSARPIRSFTPRPPFDHEQWVTRCVTRREEDWRRRNVLLAMQAYGCATANAKKLHELSFKDYVAGVGAFKAGGDPFRTFKGLKPLSTRESAFEKQRLLALRKRMALLEPPKPKPARAKPNYAREVFNEVTDEELIQAQTLLRQLVKEKWKTFRQAFFALDEDRSGKIDMDEFMRIVMHGNLEDVIRPQTLRVLMGQIDINNDGTLGMERQLTEAVDLVTGALMLASEDGMTMQRHVQRPARRLTPKVANIASIVHAGSADAWTPLFARLDAREPIVLGVFGASVAQNGGCLDQPYKRCMRYDGVHSTFMRWGEPHIRPFKGFAVRLLEYLNATYPHPKHQINNSALDATPAQNALPCLFSHLPTTLHVVILEFGSMAFHLQLRAVEGAARMLLSLRPRPLLIFLSMHEWCQRHKDQPRTLYEPGERLRGGFVYPDTPWARAEAETHRVCERYGQACLSMHRALEPKVRQKLPGFSLSDVVGEDCLHPTHGVHGVEYIAEVLQHAFVHARGFSISSISAIKSLPAPLHIENADIGERTARCYGFVKAADYRKTFGQSSMYRSLQPIEWTSVWCPHSGEYEHSPPPLANKAAAPRVERRRAGGI</sequence>
<dbReference type="PROSITE" id="PS50222">
    <property type="entry name" value="EF_HAND_2"/>
    <property type="match status" value="1"/>
</dbReference>
<evidence type="ECO:0000313" key="5">
    <source>
        <dbReference type="Proteomes" id="UP000037460"/>
    </source>
</evidence>
<gene>
    <name evidence="4" type="ORF">Ctob_007707</name>
</gene>
<evidence type="ECO:0000259" key="3">
    <source>
        <dbReference type="PROSITE" id="PS50222"/>
    </source>
</evidence>
<dbReference type="GO" id="GO:0005509">
    <property type="term" value="F:calcium ion binding"/>
    <property type="evidence" value="ECO:0007669"/>
    <property type="project" value="InterPro"/>
</dbReference>
<accession>A0A0M0K116</accession>
<dbReference type="InterPro" id="IPR011992">
    <property type="entry name" value="EF-hand-dom_pair"/>
</dbReference>
<evidence type="ECO:0000313" key="4">
    <source>
        <dbReference type="EMBL" id="KOO32297.1"/>
    </source>
</evidence>
<proteinExistence type="predicted"/>
<dbReference type="EMBL" id="JWZX01001807">
    <property type="protein sequence ID" value="KOO32297.1"/>
    <property type="molecule type" value="Genomic_DNA"/>
</dbReference>
<comment type="caution">
    <text evidence="4">The sequence shown here is derived from an EMBL/GenBank/DDBJ whole genome shotgun (WGS) entry which is preliminary data.</text>
</comment>
<dbReference type="InterPro" id="IPR018247">
    <property type="entry name" value="EF_Hand_1_Ca_BS"/>
</dbReference>
<evidence type="ECO:0000256" key="1">
    <source>
        <dbReference type="ARBA" id="ARBA00022837"/>
    </source>
</evidence>
<dbReference type="PROSITE" id="PS00018">
    <property type="entry name" value="EF_HAND_1"/>
    <property type="match status" value="1"/>
</dbReference>
<feature type="compositionally biased region" description="Basic and acidic residues" evidence="2">
    <location>
        <begin position="619"/>
        <end position="628"/>
    </location>
</feature>
<evidence type="ECO:0000256" key="2">
    <source>
        <dbReference type="SAM" id="MobiDB-lite"/>
    </source>
</evidence>
<dbReference type="OrthoDB" id="26525at2759"/>
<keyword evidence="1" id="KW-0106">Calcium</keyword>
<dbReference type="Pfam" id="PF13499">
    <property type="entry name" value="EF-hand_7"/>
    <property type="match status" value="1"/>
</dbReference>
<feature type="region of interest" description="Disordered" evidence="2">
    <location>
        <begin position="608"/>
        <end position="628"/>
    </location>
</feature>
<reference evidence="5" key="1">
    <citation type="journal article" date="2015" name="PLoS Genet.">
        <title>Genome Sequence and Transcriptome Analyses of Chrysochromulina tobin: Metabolic Tools for Enhanced Algal Fitness in the Prominent Order Prymnesiales (Haptophyceae).</title>
        <authorList>
            <person name="Hovde B.T."/>
            <person name="Deodato C.R."/>
            <person name="Hunsperger H.M."/>
            <person name="Ryken S.A."/>
            <person name="Yost W."/>
            <person name="Jha R.K."/>
            <person name="Patterson J."/>
            <person name="Monnat R.J. Jr."/>
            <person name="Barlow S.B."/>
            <person name="Starkenburg S.R."/>
            <person name="Cattolico R.A."/>
        </authorList>
    </citation>
    <scope>NUCLEOTIDE SEQUENCE</scope>
    <source>
        <strain evidence="5">CCMP291</strain>
    </source>
</reference>
<dbReference type="Gene3D" id="1.10.238.10">
    <property type="entry name" value="EF-hand"/>
    <property type="match status" value="1"/>
</dbReference>
<dbReference type="InterPro" id="IPR002048">
    <property type="entry name" value="EF_hand_dom"/>
</dbReference>
<dbReference type="SMART" id="SM00054">
    <property type="entry name" value="EFh"/>
    <property type="match status" value="1"/>
</dbReference>
<dbReference type="PANTHER" id="PTHR34407">
    <property type="entry name" value="EXPRESSED PROTEIN"/>
    <property type="match status" value="1"/>
</dbReference>
<dbReference type="SUPFAM" id="SSF47473">
    <property type="entry name" value="EF-hand"/>
    <property type="match status" value="1"/>
</dbReference>